<keyword evidence="1" id="KW-0805">Transcription regulation</keyword>
<dbReference type="Proteomes" id="UP000198506">
    <property type="component" value="Unassembled WGS sequence"/>
</dbReference>
<keyword evidence="3" id="KW-0804">Transcription</keyword>
<name>A0AA94HM26_9MICO</name>
<sequence>MHADLVATIVAQWRAERPDLDPSPIGILGRLSRVSSFVTADLVELYRQFGLTEGEFDILATLRRIGAPFALSPSSLVGITMVTKGAISKRLDTLEAKGLVTRRPDEHDGRGRIVRLTDAGLALVDEAVVAHLENERRILEPLPERDRIELERILAGWAQHYESAAPHQLP</sequence>
<keyword evidence="2" id="KW-0238">DNA-binding</keyword>
<dbReference type="PROSITE" id="PS01117">
    <property type="entry name" value="HTH_MARR_1"/>
    <property type="match status" value="1"/>
</dbReference>
<keyword evidence="6" id="KW-1185">Reference proteome</keyword>
<dbReference type="Pfam" id="PF12802">
    <property type="entry name" value="MarR_2"/>
    <property type="match status" value="1"/>
</dbReference>
<dbReference type="GO" id="GO:0003700">
    <property type="term" value="F:DNA-binding transcription factor activity"/>
    <property type="evidence" value="ECO:0007669"/>
    <property type="project" value="InterPro"/>
</dbReference>
<comment type="caution">
    <text evidence="5">The sequence shown here is derived from an EMBL/GenBank/DDBJ whole genome shotgun (WGS) entry which is preliminary data.</text>
</comment>
<accession>A0AA94HM26</accession>
<reference evidence="5 6" key="1">
    <citation type="submission" date="2016-10" db="EMBL/GenBank/DDBJ databases">
        <authorList>
            <person name="Varghese N."/>
            <person name="Submissions S."/>
        </authorList>
    </citation>
    <scope>NUCLEOTIDE SEQUENCE [LARGE SCALE GENOMIC DNA]</scope>
    <source>
        <strain evidence="5 6">IAM 15147</strain>
    </source>
</reference>
<dbReference type="Gene3D" id="1.10.10.10">
    <property type="entry name" value="Winged helix-like DNA-binding domain superfamily/Winged helix DNA-binding domain"/>
    <property type="match status" value="1"/>
</dbReference>
<evidence type="ECO:0000256" key="2">
    <source>
        <dbReference type="ARBA" id="ARBA00023125"/>
    </source>
</evidence>
<dbReference type="InterPro" id="IPR036390">
    <property type="entry name" value="WH_DNA-bd_sf"/>
</dbReference>
<gene>
    <name evidence="5" type="ORF">SAMN04487783_1297</name>
</gene>
<evidence type="ECO:0000259" key="4">
    <source>
        <dbReference type="PROSITE" id="PS50995"/>
    </source>
</evidence>
<evidence type="ECO:0000256" key="3">
    <source>
        <dbReference type="ARBA" id="ARBA00023163"/>
    </source>
</evidence>
<dbReference type="PANTHER" id="PTHR42756:SF1">
    <property type="entry name" value="TRANSCRIPTIONAL REPRESSOR OF EMRAB OPERON"/>
    <property type="match status" value="1"/>
</dbReference>
<dbReference type="GO" id="GO:0003677">
    <property type="term" value="F:DNA binding"/>
    <property type="evidence" value="ECO:0007669"/>
    <property type="project" value="UniProtKB-KW"/>
</dbReference>
<proteinExistence type="predicted"/>
<dbReference type="AlphaFoldDB" id="A0AA94HM26"/>
<dbReference type="EMBL" id="FOZN01000002">
    <property type="protein sequence ID" value="SFS09671.1"/>
    <property type="molecule type" value="Genomic_DNA"/>
</dbReference>
<evidence type="ECO:0000256" key="1">
    <source>
        <dbReference type="ARBA" id="ARBA00023015"/>
    </source>
</evidence>
<dbReference type="SMART" id="SM00347">
    <property type="entry name" value="HTH_MARR"/>
    <property type="match status" value="1"/>
</dbReference>
<dbReference type="RefSeq" id="WP_092917030.1">
    <property type="nucleotide sequence ID" value="NZ_FOZN01000002.1"/>
</dbReference>
<evidence type="ECO:0000313" key="6">
    <source>
        <dbReference type="Proteomes" id="UP000198506"/>
    </source>
</evidence>
<organism evidence="5 6">
    <name type="scientific">Agrococcus baldri</name>
    <dbReference type="NCBI Taxonomy" id="153730"/>
    <lineage>
        <taxon>Bacteria</taxon>
        <taxon>Bacillati</taxon>
        <taxon>Actinomycetota</taxon>
        <taxon>Actinomycetes</taxon>
        <taxon>Micrococcales</taxon>
        <taxon>Microbacteriaceae</taxon>
        <taxon>Agrococcus</taxon>
    </lineage>
</organism>
<dbReference type="SUPFAM" id="SSF46785">
    <property type="entry name" value="Winged helix' DNA-binding domain"/>
    <property type="match status" value="1"/>
</dbReference>
<dbReference type="InterPro" id="IPR000835">
    <property type="entry name" value="HTH_MarR-typ"/>
</dbReference>
<dbReference type="PRINTS" id="PR00598">
    <property type="entry name" value="HTHMARR"/>
</dbReference>
<dbReference type="InterPro" id="IPR023187">
    <property type="entry name" value="Tscrpt_reg_MarR-type_CS"/>
</dbReference>
<evidence type="ECO:0000313" key="5">
    <source>
        <dbReference type="EMBL" id="SFS09671.1"/>
    </source>
</evidence>
<protein>
    <submittedName>
        <fullName evidence="5">Transcriptional regulator, MarR family</fullName>
    </submittedName>
</protein>
<dbReference type="PANTHER" id="PTHR42756">
    <property type="entry name" value="TRANSCRIPTIONAL REGULATOR, MARR"/>
    <property type="match status" value="1"/>
</dbReference>
<feature type="domain" description="HTH marR-type" evidence="4">
    <location>
        <begin position="24"/>
        <end position="159"/>
    </location>
</feature>
<dbReference type="PROSITE" id="PS50995">
    <property type="entry name" value="HTH_MARR_2"/>
    <property type="match status" value="1"/>
</dbReference>
<dbReference type="InterPro" id="IPR036388">
    <property type="entry name" value="WH-like_DNA-bd_sf"/>
</dbReference>